<accession>A0A6D2I2S9</accession>
<dbReference type="PANTHER" id="PTHR31900">
    <property type="entry name" value="F-BOX/RNI SUPERFAMILY PROTEIN-RELATED"/>
    <property type="match status" value="1"/>
</dbReference>
<name>A0A6D2I2S9_9BRAS</name>
<dbReference type="AlphaFoldDB" id="A0A6D2I2S9"/>
<dbReference type="InterPro" id="IPR050232">
    <property type="entry name" value="FBL13/AtMIF1-like"/>
</dbReference>
<comment type="caution">
    <text evidence="2">The sequence shown here is derived from an EMBL/GenBank/DDBJ whole genome shotgun (WGS) entry which is preliminary data.</text>
</comment>
<dbReference type="InterPro" id="IPR032675">
    <property type="entry name" value="LRR_dom_sf"/>
</dbReference>
<keyword evidence="3" id="KW-1185">Reference proteome</keyword>
<evidence type="ECO:0000313" key="3">
    <source>
        <dbReference type="Proteomes" id="UP000467841"/>
    </source>
</evidence>
<feature type="domain" description="F-box" evidence="1">
    <location>
        <begin position="8"/>
        <end position="56"/>
    </location>
</feature>
<dbReference type="SUPFAM" id="SSF52047">
    <property type="entry name" value="RNI-like"/>
    <property type="match status" value="1"/>
</dbReference>
<protein>
    <recommendedName>
        <fullName evidence="1">F-box domain-containing protein</fullName>
    </recommendedName>
</protein>
<evidence type="ECO:0000259" key="1">
    <source>
        <dbReference type="PROSITE" id="PS50181"/>
    </source>
</evidence>
<dbReference type="SUPFAM" id="SSF81383">
    <property type="entry name" value="F-box domain"/>
    <property type="match status" value="1"/>
</dbReference>
<proteinExistence type="predicted"/>
<dbReference type="Pfam" id="PF00646">
    <property type="entry name" value="F-box"/>
    <property type="match status" value="1"/>
</dbReference>
<dbReference type="Gene3D" id="3.80.10.10">
    <property type="entry name" value="Ribonuclease Inhibitor"/>
    <property type="match status" value="1"/>
</dbReference>
<dbReference type="InterPro" id="IPR001810">
    <property type="entry name" value="F-box_dom"/>
</dbReference>
<evidence type="ECO:0000313" key="2">
    <source>
        <dbReference type="EMBL" id="CAA7022721.1"/>
    </source>
</evidence>
<dbReference type="OrthoDB" id="1027103at2759"/>
<dbReference type="PROSITE" id="PS50181">
    <property type="entry name" value="FBOX"/>
    <property type="match status" value="1"/>
</dbReference>
<dbReference type="InterPro" id="IPR036047">
    <property type="entry name" value="F-box-like_dom_sf"/>
</dbReference>
<reference evidence="2" key="1">
    <citation type="submission" date="2020-01" db="EMBL/GenBank/DDBJ databases">
        <authorList>
            <person name="Mishra B."/>
        </authorList>
    </citation>
    <scope>NUCLEOTIDE SEQUENCE [LARGE SCALE GENOMIC DNA]</scope>
</reference>
<dbReference type="EMBL" id="CACVBM020000732">
    <property type="protein sequence ID" value="CAA7022721.1"/>
    <property type="molecule type" value="Genomic_DNA"/>
</dbReference>
<organism evidence="2 3">
    <name type="scientific">Microthlaspi erraticum</name>
    <dbReference type="NCBI Taxonomy" id="1685480"/>
    <lineage>
        <taxon>Eukaryota</taxon>
        <taxon>Viridiplantae</taxon>
        <taxon>Streptophyta</taxon>
        <taxon>Embryophyta</taxon>
        <taxon>Tracheophyta</taxon>
        <taxon>Spermatophyta</taxon>
        <taxon>Magnoliopsida</taxon>
        <taxon>eudicotyledons</taxon>
        <taxon>Gunneridae</taxon>
        <taxon>Pentapetalae</taxon>
        <taxon>rosids</taxon>
        <taxon>malvids</taxon>
        <taxon>Brassicales</taxon>
        <taxon>Brassicaceae</taxon>
        <taxon>Coluteocarpeae</taxon>
        <taxon>Microthlaspi</taxon>
    </lineage>
</organism>
<gene>
    <name evidence="2" type="ORF">MERR_LOCUS9956</name>
</gene>
<dbReference type="Proteomes" id="UP000467841">
    <property type="component" value="Unassembled WGS sequence"/>
</dbReference>
<sequence>MDSSGEAPDRLSSLPNVLLVMIISSLSFKECVSTSSISRRFRNLYRETTNISFKESEFVTHRAFSGLPRMVARILFVRYMHEWVSRMPDHVIQSFEIHLPCPFGFGAEIASLIAFAVSRQVKKLVLDFSNPAWRSFHDARRLPLLVHLPACVYSLKTLESLKLYACGFDPSRFQYPEMLRSLHIGCVRLINFEPLLRRCSKLDILSISHCWGLDLMNIAGDMREFAFNNCDFPFIACFFNLPKVDVFKYAGDINCLEFDRMNAIIKEVHLDFGLLGGYDGWNKETVAEGGMVCDLLNKLRDARTLTVCPYLIQVIQESEHPEHFLCPMKTQHLVLNTKLHPREFNGISLLLHNSPDLEKVTFDMISPSPYPFTTSTYGGIDSRTYWLKDTTYECLKTLKVVVVRNFCGGSNELDVLMFFIRSGRGSGSDRERGDVLELIEIYLPNELDKTRLKSLRFRAERVQHIARPIQVLVHDP</sequence>
<dbReference type="PANTHER" id="PTHR31900:SF34">
    <property type="entry name" value="EMB|CAB62440.1-RELATED"/>
    <property type="match status" value="1"/>
</dbReference>